<dbReference type="AlphaFoldDB" id="A0A1G5SED5"/>
<evidence type="ECO:0000256" key="3">
    <source>
        <dbReference type="SAM" id="MobiDB-lite"/>
    </source>
</evidence>
<dbReference type="PIRSF" id="PIRSF002094">
    <property type="entry name" value="OMP26_Skp"/>
    <property type="match status" value="1"/>
</dbReference>
<dbReference type="InterPro" id="IPR024930">
    <property type="entry name" value="Skp_dom_sf"/>
</dbReference>
<feature type="region of interest" description="Disordered" evidence="3">
    <location>
        <begin position="89"/>
        <end position="123"/>
    </location>
</feature>
<evidence type="ECO:0000313" key="5">
    <source>
        <dbReference type="EMBL" id="SCZ85468.1"/>
    </source>
</evidence>
<dbReference type="GO" id="GO:0050821">
    <property type="term" value="P:protein stabilization"/>
    <property type="evidence" value="ECO:0007669"/>
    <property type="project" value="TreeGrafter"/>
</dbReference>
<feature type="chain" id="PRO_5011437464" evidence="4">
    <location>
        <begin position="35"/>
        <end position="192"/>
    </location>
</feature>
<comment type="similarity">
    <text evidence="2">Belongs to the skp family.</text>
</comment>
<dbReference type="Proteomes" id="UP000198729">
    <property type="component" value="Unassembled WGS sequence"/>
</dbReference>
<keyword evidence="6" id="KW-1185">Reference proteome</keyword>
<name>A0A1G5SED5_9PROT</name>
<accession>A0A1G5SED5</accession>
<sequence>MKFVLNGWLSRKFVSMLILAMASLLLPQTADVCATEIKIGIVNTEKILRESILAIKAQKRIEQEFKLRDSKVKELSSQIKKLQQQLEKQLSTQTADSSDRRAKERELASISRQHQREQQQMREDLSLRQNEEYGRILDLINQTINKLASEQGYDLILQLQDSVYRSARIDITDQIMSILDGQEKKPKNLKTK</sequence>
<dbReference type="Gene3D" id="3.30.910.20">
    <property type="entry name" value="Skp domain"/>
    <property type="match status" value="1"/>
</dbReference>
<reference evidence="5 6" key="1">
    <citation type="submission" date="2016-10" db="EMBL/GenBank/DDBJ databases">
        <authorList>
            <person name="de Groot N.N."/>
        </authorList>
    </citation>
    <scope>NUCLEOTIDE SEQUENCE [LARGE SCALE GENOMIC DNA]</scope>
    <source>
        <strain evidence="5">1</strain>
    </source>
</reference>
<keyword evidence="5" id="KW-0812">Transmembrane</keyword>
<feature type="compositionally biased region" description="Basic and acidic residues" evidence="3">
    <location>
        <begin position="114"/>
        <end position="123"/>
    </location>
</feature>
<dbReference type="PANTHER" id="PTHR35089">
    <property type="entry name" value="CHAPERONE PROTEIN SKP"/>
    <property type="match status" value="1"/>
</dbReference>
<keyword evidence="1 4" id="KW-0732">Signal</keyword>
<dbReference type="GO" id="GO:0005829">
    <property type="term" value="C:cytosol"/>
    <property type="evidence" value="ECO:0007669"/>
    <property type="project" value="TreeGrafter"/>
</dbReference>
<protein>
    <submittedName>
        <fullName evidence="5">Putative transmembrane protein</fullName>
    </submittedName>
</protein>
<keyword evidence="5" id="KW-0472">Membrane</keyword>
<dbReference type="SUPFAM" id="SSF111384">
    <property type="entry name" value="OmpH-like"/>
    <property type="match status" value="1"/>
</dbReference>
<evidence type="ECO:0000256" key="4">
    <source>
        <dbReference type="SAM" id="SignalP"/>
    </source>
</evidence>
<proteinExistence type="inferred from homology"/>
<feature type="signal peptide" evidence="4">
    <location>
        <begin position="1"/>
        <end position="34"/>
    </location>
</feature>
<dbReference type="GO" id="GO:0051082">
    <property type="term" value="F:unfolded protein binding"/>
    <property type="evidence" value="ECO:0007669"/>
    <property type="project" value="InterPro"/>
</dbReference>
<dbReference type="OrthoDB" id="5294628at2"/>
<evidence type="ECO:0000256" key="1">
    <source>
        <dbReference type="ARBA" id="ARBA00022729"/>
    </source>
</evidence>
<evidence type="ECO:0000313" key="6">
    <source>
        <dbReference type="Proteomes" id="UP000198729"/>
    </source>
</evidence>
<dbReference type="Pfam" id="PF03938">
    <property type="entry name" value="OmpH"/>
    <property type="match status" value="1"/>
</dbReference>
<dbReference type="SMART" id="SM00935">
    <property type="entry name" value="OmpH"/>
    <property type="match status" value="1"/>
</dbReference>
<dbReference type="EMBL" id="FMWO01000045">
    <property type="protein sequence ID" value="SCZ85468.1"/>
    <property type="molecule type" value="Genomic_DNA"/>
</dbReference>
<dbReference type="STRING" id="51642.NSMM_380090"/>
<dbReference type="InterPro" id="IPR005632">
    <property type="entry name" value="Chaperone_Skp"/>
</dbReference>
<evidence type="ECO:0000256" key="2">
    <source>
        <dbReference type="PIRNR" id="PIRNR002094"/>
    </source>
</evidence>
<feature type="compositionally biased region" description="Basic and acidic residues" evidence="3">
    <location>
        <begin position="97"/>
        <end position="107"/>
    </location>
</feature>
<dbReference type="PANTHER" id="PTHR35089:SF1">
    <property type="entry name" value="CHAPERONE PROTEIN SKP"/>
    <property type="match status" value="1"/>
</dbReference>
<organism evidence="5 6">
    <name type="scientific">Nitrosomonas mobilis</name>
    <dbReference type="NCBI Taxonomy" id="51642"/>
    <lineage>
        <taxon>Bacteria</taxon>
        <taxon>Pseudomonadati</taxon>
        <taxon>Pseudomonadota</taxon>
        <taxon>Betaproteobacteria</taxon>
        <taxon>Nitrosomonadales</taxon>
        <taxon>Nitrosomonadaceae</taxon>
        <taxon>Nitrosomonas</taxon>
    </lineage>
</organism>
<gene>
    <name evidence="5" type="ORF">NSMM_380090</name>
</gene>